<sequence length="441" mass="49658">MEEEGEACSKSKFFACYLLCSQNPRSKGLTYIGFTVNPCRRIRQHNGEIANGAWRTKRKRPWEMVLCVHGFPTKINALQFEWAWQHPKRSLAVREAAAKLKSLRGVKGKIQLVFAMLNLPAWSSLKLTVQFLSTKYLIYKTGCDDLSSEMQVIVAPLDMLPCYGDSMDEILDDDDCKSDDQSDDSEHNSELENIPRKREFDTKSSKEDTSKNLPSLFKNFKKVKVHKETKQSIKSKKPSEKAHTGLKSSSSSEIKELHFESSALNLDETSRISKVPNTGQCPDLDQIALITQMKTDCSSIAHENMSSPDATQCYNLEKSPETNLVEYSELVNIQNQPSSNCRKDSIRTTFCDFLPLRGTLSTENSVFAIDQKSASFCCTPIKGELWSANFSTNFIDLVSPNWTEQKVFHIQTPNNLVTPDSALTVSEVIDLTDSPTIPLHT</sequence>
<protein>
    <submittedName>
        <fullName evidence="1">Uncharacterized protein</fullName>
    </submittedName>
</protein>
<gene>
    <name evidence="1" type="ORF">O6H91_23G003600</name>
</gene>
<comment type="caution">
    <text evidence="1">The sequence shown here is derived from an EMBL/GenBank/DDBJ whole genome shotgun (WGS) entry which is preliminary data.</text>
</comment>
<proteinExistence type="predicted"/>
<evidence type="ECO:0000313" key="2">
    <source>
        <dbReference type="Proteomes" id="UP001162992"/>
    </source>
</evidence>
<accession>A0ACC2A7M4</accession>
<organism evidence="1 2">
    <name type="scientific">Diphasiastrum complanatum</name>
    <name type="common">Issler's clubmoss</name>
    <name type="synonym">Lycopodium complanatum</name>
    <dbReference type="NCBI Taxonomy" id="34168"/>
    <lineage>
        <taxon>Eukaryota</taxon>
        <taxon>Viridiplantae</taxon>
        <taxon>Streptophyta</taxon>
        <taxon>Embryophyta</taxon>
        <taxon>Tracheophyta</taxon>
        <taxon>Lycopodiopsida</taxon>
        <taxon>Lycopodiales</taxon>
        <taxon>Lycopodiaceae</taxon>
        <taxon>Lycopodioideae</taxon>
        <taxon>Diphasiastrum</taxon>
    </lineage>
</organism>
<keyword evidence="2" id="KW-1185">Reference proteome</keyword>
<name>A0ACC2A7M4_DIPCM</name>
<evidence type="ECO:0000313" key="1">
    <source>
        <dbReference type="EMBL" id="KAJ7513537.1"/>
    </source>
</evidence>
<dbReference type="Proteomes" id="UP001162992">
    <property type="component" value="Chromosome 23"/>
</dbReference>
<reference evidence="2" key="1">
    <citation type="journal article" date="2024" name="Proc. Natl. Acad. Sci. U.S.A.">
        <title>Extraordinary preservation of gene collinearity over three hundred million years revealed in homosporous lycophytes.</title>
        <authorList>
            <person name="Li C."/>
            <person name="Wickell D."/>
            <person name="Kuo L.Y."/>
            <person name="Chen X."/>
            <person name="Nie B."/>
            <person name="Liao X."/>
            <person name="Peng D."/>
            <person name="Ji J."/>
            <person name="Jenkins J."/>
            <person name="Williams M."/>
            <person name="Shu S."/>
            <person name="Plott C."/>
            <person name="Barry K."/>
            <person name="Rajasekar S."/>
            <person name="Grimwood J."/>
            <person name="Han X."/>
            <person name="Sun S."/>
            <person name="Hou Z."/>
            <person name="He W."/>
            <person name="Dai G."/>
            <person name="Sun C."/>
            <person name="Schmutz J."/>
            <person name="Leebens-Mack J.H."/>
            <person name="Li F.W."/>
            <person name="Wang L."/>
        </authorList>
    </citation>
    <scope>NUCLEOTIDE SEQUENCE [LARGE SCALE GENOMIC DNA]</scope>
    <source>
        <strain evidence="2">cv. PW_Plant_1</strain>
    </source>
</reference>
<dbReference type="EMBL" id="CM055114">
    <property type="protein sequence ID" value="KAJ7513537.1"/>
    <property type="molecule type" value="Genomic_DNA"/>
</dbReference>